<dbReference type="Proteomes" id="UP000182762">
    <property type="component" value="Unassembled WGS sequence"/>
</dbReference>
<evidence type="ECO:0000313" key="2">
    <source>
        <dbReference type="Proteomes" id="UP000182762"/>
    </source>
</evidence>
<dbReference type="GeneID" id="93713578"/>
<comment type="caution">
    <text evidence="1">The sequence shown here is derived from an EMBL/GenBank/DDBJ whole genome shotgun (WGS) entry which is preliminary data.</text>
</comment>
<protein>
    <recommendedName>
        <fullName evidence="3">Hydrolase</fullName>
    </recommendedName>
</protein>
<sequence>MINERQTYYVTLATGEISQISTASDWNYTIYANNEEIEELREIFNENRATDWGNYFRAHIPYLEYHHDKGNDIYDRHICAIYDKLYELGDENAKAHIEQILPLLNRNKE</sequence>
<organism evidence="1 2">
    <name type="scientific">Priestia endophytica DSM 13796</name>
    <dbReference type="NCBI Taxonomy" id="1121089"/>
    <lineage>
        <taxon>Bacteria</taxon>
        <taxon>Bacillati</taxon>
        <taxon>Bacillota</taxon>
        <taxon>Bacilli</taxon>
        <taxon>Bacillales</taxon>
        <taxon>Bacillaceae</taxon>
        <taxon>Priestia</taxon>
    </lineage>
</organism>
<gene>
    <name evidence="1" type="ORF">SAMN02745910_05070</name>
</gene>
<keyword evidence="2" id="KW-1185">Reference proteome</keyword>
<reference evidence="1 2" key="1">
    <citation type="submission" date="2016-10" db="EMBL/GenBank/DDBJ databases">
        <authorList>
            <person name="Varghese N."/>
            <person name="Submissions S."/>
        </authorList>
    </citation>
    <scope>NUCLEOTIDE SEQUENCE [LARGE SCALE GENOMIC DNA]</scope>
    <source>
        <strain evidence="1 2">DSM 13796</strain>
    </source>
</reference>
<dbReference type="RefSeq" id="WP_061803991.1">
    <property type="nucleotide sequence ID" value="NZ_FOXX01000027.1"/>
</dbReference>
<evidence type="ECO:0000313" key="1">
    <source>
        <dbReference type="EMBL" id="SFQ88554.1"/>
    </source>
</evidence>
<dbReference type="EMBL" id="FOXX01000027">
    <property type="protein sequence ID" value="SFQ88554.1"/>
    <property type="molecule type" value="Genomic_DNA"/>
</dbReference>
<evidence type="ECO:0008006" key="3">
    <source>
        <dbReference type="Google" id="ProtNLM"/>
    </source>
</evidence>
<accession>A0A1I6C5Y9</accession>
<proteinExistence type="predicted"/>
<name>A0A1I6C5Y9_9BACI</name>